<dbReference type="AlphaFoldDB" id="A0A0A1YDU3"/>
<dbReference type="RefSeq" id="WP_025167159.1">
    <property type="nucleotide sequence ID" value="NZ_AWSQ01000009.1"/>
</dbReference>
<reference evidence="1 2" key="1">
    <citation type="journal article" date="2014" name="Genome Announc.">
        <title>Draft Genome Sequence of Petroleum Oil-Degrading Marine Bacterium Pseudomonas taeanensis Strain MS-3, Isolated from a Crude Oil-Contaminated Seashore.</title>
        <authorList>
            <person name="Lee S.Y."/>
            <person name="Kim S.H."/>
            <person name="Lee D.G."/>
            <person name="Shin S."/>
            <person name="Yun S.H."/>
            <person name="Choi C.W."/>
            <person name="Chung Y.H."/>
            <person name="Choi J.S."/>
            <person name="Kahng H.Y."/>
            <person name="Kim S.I."/>
        </authorList>
    </citation>
    <scope>NUCLEOTIDE SEQUENCE [LARGE SCALE GENOMIC DNA]</scope>
    <source>
        <strain evidence="1 2">MS-3</strain>
    </source>
</reference>
<protein>
    <submittedName>
        <fullName evidence="1">Uncharacterized protein</fullName>
    </submittedName>
</protein>
<dbReference type="EMBL" id="AWSQ01000009">
    <property type="protein sequence ID" value="KFX67700.1"/>
    <property type="molecule type" value="Genomic_DNA"/>
</dbReference>
<sequence length="221" mass="24254">MKPQRQLALIQAMSALICAVFFVPAVSAVELTRDAYVAASNRMGVVLLGVSWGRAWGYCGFENVQLQGIAFDRMPVHKVGDEPPADLILEGPMLVAKPVSVDYALLLEPGEYALSSFRIKAAKSLSDVGVFRAGRTKLIEGGKPVAGSFKVGANEIIYIGHFAPDCPKTGHPTIWRYYLKDSAAFNDYLAKVKDRFSFLNVETAQYRLLQTTTIGQDHQLQ</sequence>
<gene>
    <name evidence="1" type="ORF">TMS3_0121035</name>
</gene>
<dbReference type="OrthoDB" id="9150564at2"/>
<dbReference type="Proteomes" id="UP000030063">
    <property type="component" value="Unassembled WGS sequence"/>
</dbReference>
<evidence type="ECO:0000313" key="2">
    <source>
        <dbReference type="Proteomes" id="UP000030063"/>
    </source>
</evidence>
<organism evidence="1 2">
    <name type="scientific">Pseudomonas taeanensis MS-3</name>
    <dbReference type="NCBI Taxonomy" id="1395571"/>
    <lineage>
        <taxon>Bacteria</taxon>
        <taxon>Pseudomonadati</taxon>
        <taxon>Pseudomonadota</taxon>
        <taxon>Gammaproteobacteria</taxon>
        <taxon>Pseudomonadales</taxon>
        <taxon>Pseudomonadaceae</taxon>
        <taxon>Pseudomonas</taxon>
    </lineage>
</organism>
<dbReference type="STRING" id="1395571.TMS3_0121035"/>
<comment type="caution">
    <text evidence="1">The sequence shown here is derived from an EMBL/GenBank/DDBJ whole genome shotgun (WGS) entry which is preliminary data.</text>
</comment>
<proteinExistence type="predicted"/>
<accession>A0A0A1YDU3</accession>
<name>A0A0A1YDU3_9PSED</name>
<dbReference type="eggNOG" id="ENOG5032W4K">
    <property type="taxonomic scope" value="Bacteria"/>
</dbReference>
<keyword evidence="2" id="KW-1185">Reference proteome</keyword>
<evidence type="ECO:0000313" key="1">
    <source>
        <dbReference type="EMBL" id="KFX67700.1"/>
    </source>
</evidence>